<feature type="region of interest" description="Disordered" evidence="1">
    <location>
        <begin position="94"/>
        <end position="166"/>
    </location>
</feature>
<name>A0A4S2GYV8_9PROT</name>
<evidence type="ECO:0000256" key="2">
    <source>
        <dbReference type="SAM" id="SignalP"/>
    </source>
</evidence>
<protein>
    <submittedName>
        <fullName evidence="3">Uncharacterized protein</fullName>
    </submittedName>
</protein>
<feature type="compositionally biased region" description="Low complexity" evidence="1">
    <location>
        <begin position="96"/>
        <end position="113"/>
    </location>
</feature>
<sequence>MKTLLALSLSSALALGAFVPAYAQQERAGRAERGAVAAPETPQETIGVEPDEIDARAQDERAGLLLPAVQKYTGADGEPCPAAGYIHIDGVDGETAGAAGRPARAAPADLAPRAPAPEPCQPQATNFGVLLDGTSQSGGSDEDEGEESRAPGEAEITLKAPPAPND</sequence>
<gene>
    <name evidence="3" type="ORF">E5163_11125</name>
</gene>
<evidence type="ECO:0000313" key="3">
    <source>
        <dbReference type="EMBL" id="TGY88365.1"/>
    </source>
</evidence>
<reference evidence="3 4" key="1">
    <citation type="journal article" date="2017" name="Int. J. Syst. Evol. Microbiol.">
        <title>Marinicauda algicola sp. nov., isolated from a marine red alga Rhodosorus marinus.</title>
        <authorList>
            <person name="Jeong S.E."/>
            <person name="Jeon S.H."/>
            <person name="Chun B.H."/>
            <person name="Kim D.W."/>
            <person name="Jeon C.O."/>
        </authorList>
    </citation>
    <scope>NUCLEOTIDE SEQUENCE [LARGE SCALE GENOMIC DNA]</scope>
    <source>
        <strain evidence="3 4">JCM 31718</strain>
    </source>
</reference>
<feature type="signal peptide" evidence="2">
    <location>
        <begin position="1"/>
        <end position="23"/>
    </location>
</feature>
<keyword evidence="2" id="KW-0732">Signal</keyword>
<evidence type="ECO:0000256" key="1">
    <source>
        <dbReference type="SAM" id="MobiDB-lite"/>
    </source>
</evidence>
<feature type="chain" id="PRO_5020458629" evidence="2">
    <location>
        <begin position="24"/>
        <end position="166"/>
    </location>
</feature>
<evidence type="ECO:0000313" key="4">
    <source>
        <dbReference type="Proteomes" id="UP000308054"/>
    </source>
</evidence>
<dbReference type="EMBL" id="SRXW01000003">
    <property type="protein sequence ID" value="TGY88365.1"/>
    <property type="molecule type" value="Genomic_DNA"/>
</dbReference>
<comment type="caution">
    <text evidence="3">The sequence shown here is derived from an EMBL/GenBank/DDBJ whole genome shotgun (WGS) entry which is preliminary data.</text>
</comment>
<keyword evidence="4" id="KW-1185">Reference proteome</keyword>
<feature type="region of interest" description="Disordered" evidence="1">
    <location>
        <begin position="28"/>
        <end position="49"/>
    </location>
</feature>
<dbReference type="OrthoDB" id="10021209at2"/>
<dbReference type="RefSeq" id="WP_135996211.1">
    <property type="nucleotide sequence ID" value="NZ_CP071057.1"/>
</dbReference>
<proteinExistence type="predicted"/>
<dbReference type="AlphaFoldDB" id="A0A4S2GYV8"/>
<accession>A0A4S2GYV8</accession>
<organism evidence="3 4">
    <name type="scientific">Marinicauda algicola</name>
    <dbReference type="NCBI Taxonomy" id="2029849"/>
    <lineage>
        <taxon>Bacteria</taxon>
        <taxon>Pseudomonadati</taxon>
        <taxon>Pseudomonadota</taxon>
        <taxon>Alphaproteobacteria</taxon>
        <taxon>Maricaulales</taxon>
        <taxon>Maricaulaceae</taxon>
        <taxon>Marinicauda</taxon>
    </lineage>
</organism>
<dbReference type="Proteomes" id="UP000308054">
    <property type="component" value="Unassembled WGS sequence"/>
</dbReference>